<dbReference type="Gene3D" id="3.90.1310.10">
    <property type="entry name" value="Penicillin-binding protein 2a (Domain 2)"/>
    <property type="match status" value="1"/>
</dbReference>
<evidence type="ECO:0000313" key="9">
    <source>
        <dbReference type="Proteomes" id="UP001288320"/>
    </source>
</evidence>
<proteinExistence type="inferred from homology"/>
<dbReference type="InterPro" id="IPR050515">
    <property type="entry name" value="Beta-lactam/transpept"/>
</dbReference>
<feature type="transmembrane region" description="Helical" evidence="5">
    <location>
        <begin position="20"/>
        <end position="37"/>
    </location>
</feature>
<dbReference type="Pfam" id="PF00905">
    <property type="entry name" value="Transpeptidase"/>
    <property type="match status" value="1"/>
</dbReference>
<dbReference type="AlphaFoldDB" id="A0AAW9H9I2"/>
<evidence type="ECO:0000259" key="7">
    <source>
        <dbReference type="Pfam" id="PF03717"/>
    </source>
</evidence>
<name>A0AAW9H9I2_9ACTO</name>
<dbReference type="RefSeq" id="WP_101595105.1">
    <property type="nucleotide sequence ID" value="NZ_CAUPFC010000001.1"/>
</dbReference>
<evidence type="ECO:0000259" key="6">
    <source>
        <dbReference type="Pfam" id="PF00905"/>
    </source>
</evidence>
<feature type="region of interest" description="Disordered" evidence="4">
    <location>
        <begin position="303"/>
        <end position="332"/>
    </location>
</feature>
<evidence type="ECO:0000256" key="3">
    <source>
        <dbReference type="ARBA" id="ARBA00023136"/>
    </source>
</evidence>
<sequence length="617" mass="65311">MKELARRWKAAQPHVRRVRTMAIIFFFALGILGVRLIDLQFIRADALAASADAFRTRTYTLQAKRGDIVDANGAVLATSVERYNVGVNQNLIGSYRHYQTDENGDYVLDANDQLIVEGTGAAEAAKVLAPLLGVDRAELGGTLLGGEKKSTFVYIARDISPEKWREINALGIPGIEPEQFMKREYPNGSVAGNVLGYVGETADNPVPTGQAGIERTFNDALSGTDGRLTVQTAGGGAVVPNGKTERVDPVNGASVKLTIDRDLQNALMESLDASVDANAADWGAAVVIEVGTGRVLALADSHAPDPSRLQEANPDSWGSRAVQAPVEPGSSGKLPTFTAAIDTGTVTPLTQFTVPDTITMPNGESISDNDPHPTQGMTVAGILAQSYNTGLVQIGDTVDDNVRYDYMRSYGLGSPTGIELPAESSGILRPPEQWGQRDRYTTMFGQGWAATTVQLAQIGATIANGGVYIPLHVVDSTTDASGRTTPTVPGESHRVMSEESSRTMMNMMQAVTNNQSTGWRGKVPGYNVAGKTGTAQVPDANGNLTRRVGTFIAAIPAEDPQIAVAIAVYGGAGAGYGGDTAVPVFANFAPFAMRHLGVPPSTVPLFKYPWFSSEVGN</sequence>
<comment type="subcellular location">
    <subcellularLocation>
        <location evidence="1">Membrane</location>
    </subcellularLocation>
</comment>
<dbReference type="EMBL" id="JAWNFV010000001">
    <property type="protein sequence ID" value="MDY5139757.1"/>
    <property type="molecule type" value="Genomic_DNA"/>
</dbReference>
<dbReference type="GO" id="GO:0005886">
    <property type="term" value="C:plasma membrane"/>
    <property type="evidence" value="ECO:0007669"/>
    <property type="project" value="TreeGrafter"/>
</dbReference>
<dbReference type="GO" id="GO:0071555">
    <property type="term" value="P:cell wall organization"/>
    <property type="evidence" value="ECO:0007669"/>
    <property type="project" value="TreeGrafter"/>
</dbReference>
<protein>
    <submittedName>
        <fullName evidence="8">Penicillin-binding protein 2</fullName>
    </submittedName>
</protein>
<evidence type="ECO:0000256" key="2">
    <source>
        <dbReference type="ARBA" id="ARBA00007171"/>
    </source>
</evidence>
<dbReference type="InterPro" id="IPR001460">
    <property type="entry name" value="PCN-bd_Tpept"/>
</dbReference>
<dbReference type="PANTHER" id="PTHR30627:SF1">
    <property type="entry name" value="PEPTIDOGLYCAN D,D-TRANSPEPTIDASE FTSI"/>
    <property type="match status" value="1"/>
</dbReference>
<feature type="domain" description="Penicillin-binding protein dimerisation" evidence="7">
    <location>
        <begin position="61"/>
        <end position="240"/>
    </location>
</feature>
<dbReference type="SUPFAM" id="SSF56519">
    <property type="entry name" value="Penicillin binding protein dimerisation domain"/>
    <property type="match status" value="1"/>
</dbReference>
<dbReference type="InterPro" id="IPR005311">
    <property type="entry name" value="PBP_dimer"/>
</dbReference>
<comment type="similarity">
    <text evidence="2">Belongs to the transpeptidase family.</text>
</comment>
<dbReference type="Gene3D" id="3.40.710.10">
    <property type="entry name" value="DD-peptidase/beta-lactamase superfamily"/>
    <property type="match status" value="1"/>
</dbReference>
<dbReference type="Pfam" id="PF03717">
    <property type="entry name" value="PBP_dimer"/>
    <property type="match status" value="1"/>
</dbReference>
<gene>
    <name evidence="8" type="ORF">R6G74_00290</name>
</gene>
<evidence type="ECO:0000256" key="4">
    <source>
        <dbReference type="SAM" id="MobiDB-lite"/>
    </source>
</evidence>
<evidence type="ECO:0000256" key="1">
    <source>
        <dbReference type="ARBA" id="ARBA00004370"/>
    </source>
</evidence>
<evidence type="ECO:0000313" key="8">
    <source>
        <dbReference type="EMBL" id="MDY5139757.1"/>
    </source>
</evidence>
<dbReference type="PANTHER" id="PTHR30627">
    <property type="entry name" value="PEPTIDOGLYCAN D,D-TRANSPEPTIDASE"/>
    <property type="match status" value="1"/>
</dbReference>
<evidence type="ECO:0000256" key="5">
    <source>
        <dbReference type="SAM" id="Phobius"/>
    </source>
</evidence>
<keyword evidence="5" id="KW-0812">Transmembrane</keyword>
<feature type="domain" description="Penicillin-binding protein transpeptidase" evidence="6">
    <location>
        <begin position="283"/>
        <end position="587"/>
    </location>
</feature>
<dbReference type="InterPro" id="IPR036138">
    <property type="entry name" value="PBP_dimer_sf"/>
</dbReference>
<reference evidence="8" key="1">
    <citation type="submission" date="2023-10" db="EMBL/GenBank/DDBJ databases">
        <title>Whole Genome based description of the genera Actinobaculum and Actinotignum reveals a complex phylogenetic relationship within the species included in the genus Actinotignum.</title>
        <authorList>
            <person name="Jensen C.S."/>
            <person name="Dargis R."/>
            <person name="Kemp M."/>
            <person name="Christensen J.J."/>
        </authorList>
    </citation>
    <scope>NUCLEOTIDE SEQUENCE</scope>
    <source>
        <strain evidence="8">SLA_B245</strain>
    </source>
</reference>
<organism evidence="8 9">
    <name type="scientific">Actinotignum timonense</name>
    <dbReference type="NCBI Taxonomy" id="1870995"/>
    <lineage>
        <taxon>Bacteria</taxon>
        <taxon>Bacillati</taxon>
        <taxon>Actinomycetota</taxon>
        <taxon>Actinomycetes</taxon>
        <taxon>Actinomycetales</taxon>
        <taxon>Actinomycetaceae</taxon>
        <taxon>Actinotignum</taxon>
    </lineage>
</organism>
<dbReference type="Proteomes" id="UP001288320">
    <property type="component" value="Unassembled WGS sequence"/>
</dbReference>
<comment type="caution">
    <text evidence="8">The sequence shown here is derived from an EMBL/GenBank/DDBJ whole genome shotgun (WGS) entry which is preliminary data.</text>
</comment>
<keyword evidence="5" id="KW-1133">Transmembrane helix</keyword>
<dbReference type="GO" id="GO:0008658">
    <property type="term" value="F:penicillin binding"/>
    <property type="evidence" value="ECO:0007669"/>
    <property type="project" value="InterPro"/>
</dbReference>
<dbReference type="GeneID" id="92813969"/>
<dbReference type="InterPro" id="IPR012338">
    <property type="entry name" value="Beta-lactam/transpept-like"/>
</dbReference>
<keyword evidence="3 5" id="KW-0472">Membrane</keyword>
<dbReference type="SUPFAM" id="SSF56601">
    <property type="entry name" value="beta-lactamase/transpeptidase-like"/>
    <property type="match status" value="1"/>
</dbReference>
<accession>A0AAW9H9I2</accession>